<evidence type="ECO:0000313" key="1">
    <source>
        <dbReference type="EMBL" id="OOZ38860.1"/>
    </source>
</evidence>
<dbReference type="Proteomes" id="UP000191110">
    <property type="component" value="Unassembled WGS sequence"/>
</dbReference>
<reference evidence="1 2" key="1">
    <citation type="submission" date="2016-11" db="EMBL/GenBank/DDBJ databases">
        <title>Mixed transmission modes and dynamic genome evolution in an obligate animal-bacterial symbiosis.</title>
        <authorList>
            <person name="Russell S.L."/>
            <person name="Corbett-Detig R.B."/>
            <person name="Cavanaugh C.M."/>
        </authorList>
    </citation>
    <scope>NUCLEOTIDE SEQUENCE [LARGE SCALE GENOMIC DNA]</scope>
    <source>
        <strain evidence="1">Sveles-Q1</strain>
    </source>
</reference>
<comment type="caution">
    <text evidence="1">The sequence shown here is derived from an EMBL/GenBank/DDBJ whole genome shotgun (WGS) entry which is preliminary data.</text>
</comment>
<evidence type="ECO:0000313" key="2">
    <source>
        <dbReference type="Proteomes" id="UP000191110"/>
    </source>
</evidence>
<accession>A0A1T2L1H0</accession>
<dbReference type="AlphaFoldDB" id="A0A1T2L1H0"/>
<protein>
    <submittedName>
        <fullName evidence="1">Uncharacterized protein</fullName>
    </submittedName>
</protein>
<dbReference type="EMBL" id="MPRL01000071">
    <property type="protein sequence ID" value="OOZ38860.1"/>
    <property type="molecule type" value="Genomic_DNA"/>
</dbReference>
<sequence>MSDHSIVKPVVSNKPYSIPIEMRPLWRISLLIASIATLGGEKRYLSVKKANMWDEYEIY</sequence>
<organism evidence="1 2">
    <name type="scientific">Solemya pervernicosa gill symbiont</name>
    <dbReference type="NCBI Taxonomy" id="642797"/>
    <lineage>
        <taxon>Bacteria</taxon>
        <taxon>Pseudomonadati</taxon>
        <taxon>Pseudomonadota</taxon>
        <taxon>Gammaproteobacteria</taxon>
        <taxon>sulfur-oxidizing symbionts</taxon>
    </lineage>
</organism>
<gene>
    <name evidence="1" type="ORF">BOW53_13975</name>
</gene>
<proteinExistence type="predicted"/>
<name>A0A1T2L1H0_9GAMM</name>
<keyword evidence="2" id="KW-1185">Reference proteome</keyword>